<dbReference type="Gene3D" id="3.20.80.10">
    <property type="entry name" value="Regulatory factor, effector binding domain"/>
    <property type="match status" value="1"/>
</dbReference>
<dbReference type="PANTHER" id="PTHR11220:SF69">
    <property type="entry name" value="HEME-BINDING PROTEIN 2"/>
    <property type="match status" value="1"/>
</dbReference>
<dbReference type="GO" id="GO:0005737">
    <property type="term" value="C:cytoplasm"/>
    <property type="evidence" value="ECO:0007669"/>
    <property type="project" value="TreeGrafter"/>
</dbReference>
<evidence type="ECO:0008006" key="4">
    <source>
        <dbReference type="Google" id="ProtNLM"/>
    </source>
</evidence>
<dbReference type="InterPro" id="IPR006917">
    <property type="entry name" value="SOUL_heme-bd"/>
</dbReference>
<dbReference type="Ensembl" id="ENSCPBT00000024082.1">
    <property type="protein sequence ID" value="ENSCPBP00000020451.1"/>
    <property type="gene ID" value="ENSCPBG00000014723.1"/>
</dbReference>
<evidence type="ECO:0000313" key="2">
    <source>
        <dbReference type="Ensembl" id="ENSCPBP00000020451.1"/>
    </source>
</evidence>
<dbReference type="InterPro" id="IPR011256">
    <property type="entry name" value="Reg_factor_effector_dom_sf"/>
</dbReference>
<reference evidence="2" key="1">
    <citation type="journal article" date="2015" name="Genome Biol. Evol.">
        <title>Physical Mapping and Refinement of the Painted Turtle Genome (Chrysemys picta) Inform Amniote Genome Evolution and Challenge Turtle-Bird Chromosomal Conservation.</title>
        <authorList>
            <person name="Badenhorst D."/>
            <person name="Hillier L.W."/>
            <person name="Literman R."/>
            <person name="Montiel E.E."/>
            <person name="Radhakrishnan S."/>
            <person name="Shen Y."/>
            <person name="Minx P."/>
            <person name="Janes D.E."/>
            <person name="Warren W.C."/>
            <person name="Edwards S.V."/>
            <person name="Valenzuela N."/>
        </authorList>
    </citation>
    <scope>NUCLEOTIDE SEQUENCE [LARGE SCALE GENOMIC DNA]</scope>
</reference>
<gene>
    <name evidence="2" type="primary">LOC101937948</name>
</gene>
<dbReference type="GO" id="GO:0020037">
    <property type="term" value="F:heme binding"/>
    <property type="evidence" value="ECO:0007669"/>
    <property type="project" value="TreeGrafter"/>
</dbReference>
<dbReference type="SUPFAM" id="SSF55136">
    <property type="entry name" value="Probable bacterial effector-binding domain"/>
    <property type="match status" value="1"/>
</dbReference>
<dbReference type="AlphaFoldDB" id="A0A8C3HMR4"/>
<comment type="similarity">
    <text evidence="1">Belongs to the HEBP family.</text>
</comment>
<dbReference type="OMA" id="VKSGCTD"/>
<dbReference type="PANTHER" id="PTHR11220">
    <property type="entry name" value="HEME-BINDING PROTEIN-RELATED"/>
    <property type="match status" value="1"/>
</dbReference>
<accession>A0A8C3HMR4</accession>
<sequence length="194" mass="22744">MNCFLPFSSREMIKSFKQTFLSLELQSPRWSSAEIAVQDYELRHYETAKWASTVIQGETQKEALRQGFWKLFYYIQGKNEKEMKIEMTVPVTCLVKSGCTDFKVSFFVPFEHQDSPPQPTDPDVFIEERKGEAIFVRSFGGFASPEKYAEEAQALARILKNVGQSFHEDFYYTAGYDSPFKLFNRHNEVWYFKK</sequence>
<dbReference type="Proteomes" id="UP000694380">
    <property type="component" value="Chromosome 8"/>
</dbReference>
<keyword evidence="3" id="KW-1185">Reference proteome</keyword>
<reference evidence="2" key="2">
    <citation type="submission" date="2025-08" db="UniProtKB">
        <authorList>
            <consortium name="Ensembl"/>
        </authorList>
    </citation>
    <scope>IDENTIFICATION</scope>
</reference>
<dbReference type="Pfam" id="PF04832">
    <property type="entry name" value="SOUL"/>
    <property type="match status" value="1"/>
</dbReference>
<organism evidence="2 3">
    <name type="scientific">Chrysemys picta bellii</name>
    <name type="common">Western painted turtle</name>
    <name type="synonym">Emys bellii</name>
    <dbReference type="NCBI Taxonomy" id="8478"/>
    <lineage>
        <taxon>Eukaryota</taxon>
        <taxon>Metazoa</taxon>
        <taxon>Chordata</taxon>
        <taxon>Craniata</taxon>
        <taxon>Vertebrata</taxon>
        <taxon>Euteleostomi</taxon>
        <taxon>Archelosauria</taxon>
        <taxon>Testudinata</taxon>
        <taxon>Testudines</taxon>
        <taxon>Cryptodira</taxon>
        <taxon>Durocryptodira</taxon>
        <taxon>Testudinoidea</taxon>
        <taxon>Emydidae</taxon>
        <taxon>Chrysemys</taxon>
    </lineage>
</organism>
<name>A0A8C3HMR4_CHRPI</name>
<protein>
    <recommendedName>
        <fullName evidence="4">Heme-binding protein 2</fullName>
    </recommendedName>
</protein>
<evidence type="ECO:0000256" key="1">
    <source>
        <dbReference type="ARBA" id="ARBA00009817"/>
    </source>
</evidence>
<evidence type="ECO:0000313" key="3">
    <source>
        <dbReference type="Proteomes" id="UP000694380"/>
    </source>
</evidence>
<dbReference type="GeneTree" id="ENSGT00940000163377"/>
<dbReference type="FunFam" id="3.20.80.10:FF:000015">
    <property type="entry name" value="Heme-binding protein soul2"/>
    <property type="match status" value="1"/>
</dbReference>
<proteinExistence type="inferred from homology"/>
<reference evidence="2" key="3">
    <citation type="submission" date="2025-09" db="UniProtKB">
        <authorList>
            <consortium name="Ensembl"/>
        </authorList>
    </citation>
    <scope>IDENTIFICATION</scope>
</reference>